<dbReference type="InterPro" id="IPR041440">
    <property type="entry name" value="HypF_C"/>
</dbReference>
<dbReference type="InterPro" id="IPR055128">
    <property type="entry name" value="HypF_C_2"/>
</dbReference>
<dbReference type="EMBL" id="JAAGSC010000040">
    <property type="protein sequence ID" value="NDY95689.1"/>
    <property type="molecule type" value="Genomic_DNA"/>
</dbReference>
<dbReference type="PROSITE" id="PS51163">
    <property type="entry name" value="YRDC"/>
    <property type="match status" value="1"/>
</dbReference>
<dbReference type="PIRSF" id="PIRSF006256">
    <property type="entry name" value="CMPcnvr_hdrg_mat"/>
    <property type="match status" value="1"/>
</dbReference>
<keyword evidence="5" id="KW-0863">Zinc-finger</keyword>
<dbReference type="GO" id="GO:0016874">
    <property type="term" value="F:ligase activity"/>
    <property type="evidence" value="ECO:0007669"/>
    <property type="project" value="UniProtKB-UniRule"/>
</dbReference>
<dbReference type="GO" id="GO:0008270">
    <property type="term" value="F:zinc ion binding"/>
    <property type="evidence" value="ECO:0007669"/>
    <property type="project" value="UniProtKB-KW"/>
</dbReference>
<evidence type="ECO:0000256" key="8">
    <source>
        <dbReference type="PIRNR" id="PIRNR006256"/>
    </source>
</evidence>
<dbReference type="InterPro" id="IPR036046">
    <property type="entry name" value="Acylphosphatase-like_dom_sf"/>
</dbReference>
<dbReference type="PROSITE" id="PS00150">
    <property type="entry name" value="ACYLPHOSPHATASE_1"/>
    <property type="match status" value="1"/>
</dbReference>
<keyword evidence="9" id="KW-0378">Hydrolase</keyword>
<gene>
    <name evidence="12" type="primary">hypF</name>
    <name evidence="12" type="ORF">G3I74_08120</name>
</gene>
<feature type="active site" evidence="9">
    <location>
        <position position="27"/>
    </location>
</feature>
<feature type="domain" description="YrdC-like" evidence="11">
    <location>
        <begin position="208"/>
        <end position="398"/>
    </location>
</feature>
<dbReference type="EC" id="6.2.-.-" evidence="8"/>
<evidence type="ECO:0000313" key="13">
    <source>
        <dbReference type="Proteomes" id="UP000484885"/>
    </source>
</evidence>
<dbReference type="InterPro" id="IPR017945">
    <property type="entry name" value="DHBP_synth_RibB-like_a/b_dom"/>
</dbReference>
<dbReference type="GO" id="GO:0016743">
    <property type="term" value="F:carboxyl- or carbamoyltransferase activity"/>
    <property type="evidence" value="ECO:0007669"/>
    <property type="project" value="UniProtKB-UniRule"/>
</dbReference>
<dbReference type="SUPFAM" id="SSF54975">
    <property type="entry name" value="Acylphosphatase/BLUF domain-like"/>
    <property type="match status" value="1"/>
</dbReference>
<evidence type="ECO:0000256" key="2">
    <source>
        <dbReference type="ARBA" id="ARBA00008097"/>
    </source>
</evidence>
<accession>A0A845VEL6</accession>
<evidence type="ECO:0000256" key="7">
    <source>
        <dbReference type="ARBA" id="ARBA00048220"/>
    </source>
</evidence>
<protein>
    <recommendedName>
        <fullName evidence="8">Carbamoyltransferase HypF</fullName>
        <ecNumber evidence="8">6.2.-.-</ecNumber>
    </recommendedName>
</protein>
<sequence length="769" mass="83118">MSRQGVDNHHPVRRVTVAGRVQGVGFRPFVYRLAHELKLTGWVFNASGVVEVAIQGPADQLDAFARDVIERAPPLARPELLRNEPGEGEDFQAFEIRASQAQAEPEIHVPPDQFMCDDCLVEVSDPAERRYRYPFINCTQCGPRYTIIRALPYDRPNTTLRDFPLCADCDAEYRNPLDRRFHAQPLACAVCGPSLRFVSGQTRIEGNEDSLAAAIEVIKGGGIVAARGVGGYHLICDAGNESAVSALRARKHRPDKPLAVMVAMAGADRLDGARELAELDQATAARLADPERPIVLVRMRPDAKLAPSIAPGLNEVGLMLPYSPIHHLLLGDLGRPIVATSGNLSGEPVLTDPAEVEARLSTVADAFLHHNRPIQRPADDPVWRKIAGRMRPIRLGRGNAPLEIELPVTLGEPLLAVGAFLKNTVTLAWKSRAIVSPHIGELDSLRTVEVFRQVSADLQDLYGVRAKSLACDAHPDFPNSRWARDAGLPLTRVFHHEAHASALAGEFGVLDRDMLVFAWDGVGYGRDKTLWGGETYFGRPGAWQRVASFRPFRLPGGDRVTRQPWRTALSLSWHAGFDWAGAPEVDPLLRTAWDKGMASPVSSAVGRLFDGAAALAGVALEASYEGQGPTWLEAMAAKGRDPGAPDLALVEDEQGLLRADWSELMAWMADPGVPVADRAAGFHAALARLIAAQIGELARRFEFKEVGLTGGVFQNNLLASQAASAIESAGRIALIPERLPVNDAGISYGQVIETACLASEPGESGPSGA</sequence>
<feature type="active site" evidence="9">
    <location>
        <position position="45"/>
    </location>
</feature>
<dbReference type="Pfam" id="PF00708">
    <property type="entry name" value="Acylphosphatase"/>
    <property type="match status" value="1"/>
</dbReference>
<dbReference type="Gene3D" id="3.30.110.120">
    <property type="match status" value="1"/>
</dbReference>
<evidence type="ECO:0000259" key="10">
    <source>
        <dbReference type="PROSITE" id="PS51160"/>
    </source>
</evidence>
<dbReference type="InterPro" id="IPR004421">
    <property type="entry name" value="Carbamoyltransferase_HypF"/>
</dbReference>
<dbReference type="Gene3D" id="3.30.420.40">
    <property type="match status" value="1"/>
</dbReference>
<evidence type="ECO:0000256" key="1">
    <source>
        <dbReference type="ARBA" id="ARBA00004711"/>
    </source>
</evidence>
<dbReference type="InterPro" id="IPR001792">
    <property type="entry name" value="Acylphosphatase-like_dom"/>
</dbReference>
<feature type="domain" description="Acylphosphatase-like" evidence="10">
    <location>
        <begin position="12"/>
        <end position="98"/>
    </location>
</feature>
<comment type="caution">
    <text evidence="12">The sequence shown here is derived from an EMBL/GenBank/DDBJ whole genome shotgun (WGS) entry which is preliminary data.</text>
</comment>
<comment type="pathway">
    <text evidence="1 8">Protein modification; [NiFe] hydrogenase maturation.</text>
</comment>
<dbReference type="SUPFAM" id="SSF55821">
    <property type="entry name" value="YrdC/RibB"/>
    <property type="match status" value="1"/>
</dbReference>
<dbReference type="RefSeq" id="WP_164211081.1">
    <property type="nucleotide sequence ID" value="NZ_JAAGSC010000040.1"/>
</dbReference>
<comment type="catalytic activity">
    <reaction evidence="7 8">
        <text>C-terminal L-cysteinyl-[HypE protein] + carbamoyl phosphate + ATP + H2O = C-terminal S-carboxamide-L-cysteinyl-[HypE protein] + AMP + phosphate + diphosphate + H(+)</text>
        <dbReference type="Rhea" id="RHEA:55636"/>
        <dbReference type="Rhea" id="RHEA-COMP:14247"/>
        <dbReference type="Rhea" id="RHEA-COMP:14392"/>
        <dbReference type="ChEBI" id="CHEBI:15377"/>
        <dbReference type="ChEBI" id="CHEBI:15378"/>
        <dbReference type="ChEBI" id="CHEBI:30616"/>
        <dbReference type="ChEBI" id="CHEBI:33019"/>
        <dbReference type="ChEBI" id="CHEBI:43474"/>
        <dbReference type="ChEBI" id="CHEBI:58228"/>
        <dbReference type="ChEBI" id="CHEBI:76913"/>
        <dbReference type="ChEBI" id="CHEBI:139126"/>
        <dbReference type="ChEBI" id="CHEBI:456215"/>
    </reaction>
</comment>
<keyword evidence="13" id="KW-1185">Reference proteome</keyword>
<evidence type="ECO:0000256" key="3">
    <source>
        <dbReference type="ARBA" id="ARBA00022598"/>
    </source>
</evidence>
<dbReference type="InterPro" id="IPR011125">
    <property type="entry name" value="Znf_HypF"/>
</dbReference>
<keyword evidence="6" id="KW-0862">Zinc</keyword>
<dbReference type="GO" id="GO:0003725">
    <property type="term" value="F:double-stranded RNA binding"/>
    <property type="evidence" value="ECO:0007669"/>
    <property type="project" value="InterPro"/>
</dbReference>
<reference evidence="12 13" key="1">
    <citation type="submission" date="2020-02" db="EMBL/GenBank/DDBJ databases">
        <authorList>
            <person name="Zhang X.-Y."/>
        </authorList>
    </citation>
    <scope>NUCLEOTIDE SEQUENCE [LARGE SCALE GENOMIC DNA]</scope>
    <source>
        <strain evidence="12 13">C33</strain>
    </source>
</reference>
<evidence type="ECO:0000256" key="9">
    <source>
        <dbReference type="PROSITE-ProRule" id="PRU00520"/>
    </source>
</evidence>
<dbReference type="InterPro" id="IPR006070">
    <property type="entry name" value="Sua5-like_dom"/>
</dbReference>
<dbReference type="Pfam" id="PF07503">
    <property type="entry name" value="zf-HYPF"/>
    <property type="match status" value="2"/>
</dbReference>
<dbReference type="GO" id="GO:0051604">
    <property type="term" value="P:protein maturation"/>
    <property type="evidence" value="ECO:0007669"/>
    <property type="project" value="TreeGrafter"/>
</dbReference>
<dbReference type="PROSITE" id="PS51160">
    <property type="entry name" value="ACYLPHOSPHATASE_3"/>
    <property type="match status" value="1"/>
</dbReference>
<evidence type="ECO:0000313" key="12">
    <source>
        <dbReference type="EMBL" id="NDY95689.1"/>
    </source>
</evidence>
<dbReference type="Gene3D" id="3.30.420.360">
    <property type="match status" value="1"/>
</dbReference>
<name>A0A845VEL6_9GAMM</name>
<dbReference type="Proteomes" id="UP000484885">
    <property type="component" value="Unassembled WGS sequence"/>
</dbReference>
<dbReference type="Gene3D" id="3.90.870.50">
    <property type="match status" value="1"/>
</dbReference>
<keyword evidence="12" id="KW-0808">Transferase</keyword>
<organism evidence="12 13">
    <name type="scientific">Wenzhouxiangella limi</name>
    <dbReference type="NCBI Taxonomy" id="2707351"/>
    <lineage>
        <taxon>Bacteria</taxon>
        <taxon>Pseudomonadati</taxon>
        <taxon>Pseudomonadota</taxon>
        <taxon>Gammaproteobacteria</taxon>
        <taxon>Chromatiales</taxon>
        <taxon>Wenzhouxiangellaceae</taxon>
        <taxon>Wenzhouxiangella</taxon>
    </lineage>
</organism>
<comment type="similarity">
    <text evidence="2 8">Belongs to the carbamoyltransferase HypF family.</text>
</comment>
<dbReference type="NCBIfam" id="TIGR00143">
    <property type="entry name" value="hypF"/>
    <property type="match status" value="1"/>
</dbReference>
<dbReference type="UniPathway" id="UPA00335"/>
<dbReference type="InterPro" id="IPR017968">
    <property type="entry name" value="Acylphosphatase_CS"/>
</dbReference>
<dbReference type="Pfam" id="PF01300">
    <property type="entry name" value="Sua5_yciO_yrdC"/>
    <property type="match status" value="1"/>
</dbReference>
<dbReference type="PANTHER" id="PTHR42959">
    <property type="entry name" value="CARBAMOYLTRANSFERASE"/>
    <property type="match status" value="1"/>
</dbReference>
<keyword evidence="4" id="KW-0479">Metal-binding</keyword>
<keyword evidence="3" id="KW-0436">Ligase</keyword>
<proteinExistence type="inferred from homology"/>
<evidence type="ECO:0000256" key="5">
    <source>
        <dbReference type="ARBA" id="ARBA00022771"/>
    </source>
</evidence>
<evidence type="ECO:0000256" key="6">
    <source>
        <dbReference type="ARBA" id="ARBA00022833"/>
    </source>
</evidence>
<dbReference type="GO" id="GO:0003998">
    <property type="term" value="F:acylphosphatase activity"/>
    <property type="evidence" value="ECO:0007669"/>
    <property type="project" value="UniProtKB-EC"/>
</dbReference>
<dbReference type="AlphaFoldDB" id="A0A845VEL6"/>
<dbReference type="PANTHER" id="PTHR42959:SF1">
    <property type="entry name" value="CARBAMOYLTRANSFERASE HYPF"/>
    <property type="match status" value="1"/>
</dbReference>
<evidence type="ECO:0000259" key="11">
    <source>
        <dbReference type="PROSITE" id="PS51163"/>
    </source>
</evidence>
<dbReference type="Pfam" id="PF22521">
    <property type="entry name" value="HypF_C_2"/>
    <property type="match status" value="1"/>
</dbReference>
<comment type="function">
    <text evidence="8">Involved in the maturation of [NiFe] hydrogenases. Along with HypE, it catalyzes the synthesis of the CN ligands of the active site iron of [NiFe]-hydrogenases. HypF functions as a carbamoyl transferase using carbamoylphosphate as a substrate and transferring the carboxamido moiety in an ATP-dependent reaction to the thiolate of the C-terminal cysteine of HypE yielding a protein-S-carboxamide.</text>
</comment>
<comment type="catalytic activity">
    <reaction evidence="9">
        <text>an acyl phosphate + H2O = a carboxylate + phosphate + H(+)</text>
        <dbReference type="Rhea" id="RHEA:14965"/>
        <dbReference type="ChEBI" id="CHEBI:15377"/>
        <dbReference type="ChEBI" id="CHEBI:15378"/>
        <dbReference type="ChEBI" id="CHEBI:29067"/>
        <dbReference type="ChEBI" id="CHEBI:43474"/>
        <dbReference type="ChEBI" id="CHEBI:59918"/>
        <dbReference type="EC" id="3.6.1.7"/>
    </reaction>
</comment>
<evidence type="ECO:0000256" key="4">
    <source>
        <dbReference type="ARBA" id="ARBA00022723"/>
    </source>
</evidence>
<dbReference type="InterPro" id="IPR051060">
    <property type="entry name" value="Carbamoyltrans_HypF-like"/>
</dbReference>
<dbReference type="Pfam" id="PF17788">
    <property type="entry name" value="HypF_C"/>
    <property type="match status" value="1"/>
</dbReference>